<dbReference type="STRING" id="1121448.DGI_1718"/>
<organism evidence="2 3">
    <name type="scientific">Megalodesulfovibrio gigas (strain ATCC 19364 / DSM 1382 / NCIMB 9332 / VKM B-1759)</name>
    <name type="common">Desulfovibrio gigas</name>
    <dbReference type="NCBI Taxonomy" id="1121448"/>
    <lineage>
        <taxon>Bacteria</taxon>
        <taxon>Pseudomonadati</taxon>
        <taxon>Thermodesulfobacteriota</taxon>
        <taxon>Desulfovibrionia</taxon>
        <taxon>Desulfovibrionales</taxon>
        <taxon>Desulfovibrionaceae</taxon>
        <taxon>Megalodesulfovibrio</taxon>
    </lineage>
</organism>
<dbReference type="AlphaFoldDB" id="T2GAB2"/>
<protein>
    <submittedName>
        <fullName evidence="2">Putative pyridoxamine 5'-phosphate oxidase-related FMN-binding protein</fullName>
    </submittedName>
</protein>
<dbReference type="Gene3D" id="2.30.110.10">
    <property type="entry name" value="Electron Transport, Fmn-binding Protein, Chain A"/>
    <property type="match status" value="1"/>
</dbReference>
<dbReference type="HOGENOM" id="CLU_123705_1_0_7"/>
<evidence type="ECO:0000313" key="2">
    <source>
        <dbReference type="EMBL" id="AGW13535.1"/>
    </source>
</evidence>
<dbReference type="eggNOG" id="COG0748">
    <property type="taxonomic scope" value="Bacteria"/>
</dbReference>
<dbReference type="EMBL" id="CP006585">
    <property type="protein sequence ID" value="AGW13535.1"/>
    <property type="molecule type" value="Genomic_DNA"/>
</dbReference>
<dbReference type="Pfam" id="PF01243">
    <property type="entry name" value="PNPOx_N"/>
    <property type="match status" value="1"/>
</dbReference>
<dbReference type="InterPro" id="IPR011576">
    <property type="entry name" value="Pyridox_Oxase_N"/>
</dbReference>
<dbReference type="KEGG" id="dgg:DGI_1718"/>
<reference evidence="2 3" key="1">
    <citation type="journal article" date="2013" name="J. Bacteriol.">
        <title>Roles of HynAB and Ech, the only two hydrogenases found in the model sulfate reducer Desulfovibrio gigas.</title>
        <authorList>
            <person name="Morais-Silva F.O."/>
            <person name="Santos C.I."/>
            <person name="Rodrigues R."/>
            <person name="Pereira I.A."/>
            <person name="Rodrigues-Pousada C."/>
        </authorList>
    </citation>
    <scope>NUCLEOTIDE SEQUENCE [LARGE SCALE GENOMIC DNA]</scope>
    <source>
        <strain evidence="3">ATCC 19364 / DSM 1382 / NCIMB 9332 / VKM B-1759</strain>
    </source>
</reference>
<dbReference type="PATRIC" id="fig|1121448.10.peg.1704"/>
<dbReference type="SUPFAM" id="SSF50475">
    <property type="entry name" value="FMN-binding split barrel"/>
    <property type="match status" value="1"/>
</dbReference>
<gene>
    <name evidence="2" type="ORF">DGI_1718</name>
</gene>
<accession>T2GAB2</accession>
<reference evidence="3" key="2">
    <citation type="submission" date="2013-07" db="EMBL/GenBank/DDBJ databases">
        <authorList>
            <person name="Morais-Silva F.O."/>
            <person name="Rezende A.M."/>
            <person name="Pimentel C."/>
            <person name="Resende D.M."/>
            <person name="Santos C.I."/>
            <person name="Clemente C."/>
            <person name="de Oliveira L.M."/>
            <person name="da Silva S.M."/>
            <person name="Costa D.A."/>
            <person name="Varela-Raposo A."/>
            <person name="Horacio E.C.A."/>
            <person name="Matos M."/>
            <person name="Flores O."/>
            <person name="Ruiz J.C."/>
            <person name="Rodrigues-Pousada C."/>
        </authorList>
    </citation>
    <scope>NUCLEOTIDE SEQUENCE [LARGE SCALE GENOMIC DNA]</scope>
    <source>
        <strain evidence="3">ATCC 19364 / DSM 1382 / NCIMB 9332 / VKM B-1759</strain>
    </source>
</reference>
<feature type="domain" description="Pyridoxamine 5'-phosphate oxidase N-terminal" evidence="1">
    <location>
        <begin position="2"/>
        <end position="123"/>
    </location>
</feature>
<evidence type="ECO:0000313" key="3">
    <source>
        <dbReference type="Proteomes" id="UP000016587"/>
    </source>
</evidence>
<evidence type="ECO:0000259" key="1">
    <source>
        <dbReference type="Pfam" id="PF01243"/>
    </source>
</evidence>
<dbReference type="Proteomes" id="UP000016587">
    <property type="component" value="Chromosome"/>
</dbReference>
<name>T2GAB2_MEGG1</name>
<keyword evidence="3" id="KW-1185">Reference proteome</keyword>
<sequence length="137" mass="15036">MLDASDLAVLATCPARADAPPHCSLMAYALDAERRHLLLTTPQDSRKYANLMENPRVSLLVDTRQVHAREAVQALTVSAVLADTPPEAAAGLRARFLARHPRLTEFASRPDTALIRLRLTAFQLLDGVEHAQYVSLV</sequence>
<dbReference type="InterPro" id="IPR012349">
    <property type="entry name" value="Split_barrel_FMN-bd"/>
</dbReference>
<proteinExistence type="predicted"/>